<dbReference type="Gramene" id="EFJ18718">
    <property type="protein sequence ID" value="EFJ18718"/>
    <property type="gene ID" value="SELMODRAFT_37528"/>
</dbReference>
<reference evidence="3 4" key="1">
    <citation type="journal article" date="2011" name="Science">
        <title>The Selaginella genome identifies genetic changes associated with the evolution of vascular plants.</title>
        <authorList>
            <person name="Banks J.A."/>
            <person name="Nishiyama T."/>
            <person name="Hasebe M."/>
            <person name="Bowman J.L."/>
            <person name="Gribskov M."/>
            <person name="dePamphilis C."/>
            <person name="Albert V.A."/>
            <person name="Aono N."/>
            <person name="Aoyama T."/>
            <person name="Ambrose B.A."/>
            <person name="Ashton N.W."/>
            <person name="Axtell M.J."/>
            <person name="Barker E."/>
            <person name="Barker M.S."/>
            <person name="Bennetzen J.L."/>
            <person name="Bonawitz N.D."/>
            <person name="Chapple C."/>
            <person name="Cheng C."/>
            <person name="Correa L.G."/>
            <person name="Dacre M."/>
            <person name="DeBarry J."/>
            <person name="Dreyer I."/>
            <person name="Elias M."/>
            <person name="Engstrom E.M."/>
            <person name="Estelle M."/>
            <person name="Feng L."/>
            <person name="Finet C."/>
            <person name="Floyd S.K."/>
            <person name="Frommer W.B."/>
            <person name="Fujita T."/>
            <person name="Gramzow L."/>
            <person name="Gutensohn M."/>
            <person name="Harholt J."/>
            <person name="Hattori M."/>
            <person name="Heyl A."/>
            <person name="Hirai T."/>
            <person name="Hiwatashi Y."/>
            <person name="Ishikawa M."/>
            <person name="Iwata M."/>
            <person name="Karol K.G."/>
            <person name="Koehler B."/>
            <person name="Kolukisaoglu U."/>
            <person name="Kubo M."/>
            <person name="Kurata T."/>
            <person name="Lalonde S."/>
            <person name="Li K."/>
            <person name="Li Y."/>
            <person name="Litt A."/>
            <person name="Lyons E."/>
            <person name="Manning G."/>
            <person name="Maruyama T."/>
            <person name="Michael T.P."/>
            <person name="Mikami K."/>
            <person name="Miyazaki S."/>
            <person name="Morinaga S."/>
            <person name="Murata T."/>
            <person name="Mueller-Roeber B."/>
            <person name="Nelson D.R."/>
            <person name="Obara M."/>
            <person name="Oguri Y."/>
            <person name="Olmstead R.G."/>
            <person name="Onodera N."/>
            <person name="Petersen B.L."/>
            <person name="Pils B."/>
            <person name="Prigge M."/>
            <person name="Rensing S.A."/>
            <person name="Riano-Pachon D.M."/>
            <person name="Roberts A.W."/>
            <person name="Sato Y."/>
            <person name="Scheller H.V."/>
            <person name="Schulz B."/>
            <person name="Schulz C."/>
            <person name="Shakirov E.V."/>
            <person name="Shibagaki N."/>
            <person name="Shinohara N."/>
            <person name="Shippen D.E."/>
            <person name="Soerensen I."/>
            <person name="Sotooka R."/>
            <person name="Sugimoto N."/>
            <person name="Sugita M."/>
            <person name="Sumikawa N."/>
            <person name="Tanurdzic M."/>
            <person name="Theissen G."/>
            <person name="Ulvskov P."/>
            <person name="Wakazuki S."/>
            <person name="Weng J.K."/>
            <person name="Willats W.W."/>
            <person name="Wipf D."/>
            <person name="Wolf P.G."/>
            <person name="Yang L."/>
            <person name="Zimmer A.D."/>
            <person name="Zhu Q."/>
            <person name="Mitros T."/>
            <person name="Hellsten U."/>
            <person name="Loque D."/>
            <person name="Otillar R."/>
            <person name="Salamov A."/>
            <person name="Schmutz J."/>
            <person name="Shapiro H."/>
            <person name="Lindquist E."/>
            <person name="Lucas S."/>
            <person name="Rokhsar D."/>
            <person name="Grigoriev I.V."/>
        </authorList>
    </citation>
    <scope>NUCLEOTIDE SEQUENCE [LARGE SCALE GENOMIC DNA]</scope>
</reference>
<dbReference type="HOGENOM" id="CLU_119239_0_0_1"/>
<keyword evidence="4" id="KW-1185">Reference proteome</keyword>
<proteinExistence type="predicted"/>
<dbReference type="Proteomes" id="UP000001514">
    <property type="component" value="Unassembled WGS sequence"/>
</dbReference>
<dbReference type="OrthoDB" id="198474at2759"/>
<keyword evidence="1" id="KW-1133">Transmembrane helix</keyword>
<feature type="transmembrane region" description="Helical" evidence="1">
    <location>
        <begin position="105"/>
        <end position="123"/>
    </location>
</feature>
<keyword evidence="1" id="KW-0472">Membrane</keyword>
<dbReference type="EMBL" id="GL377567">
    <property type="protein sequence ID" value="EFJ36095.1"/>
    <property type="molecule type" value="Genomic_DNA"/>
</dbReference>
<dbReference type="eggNOG" id="ENOG502QRMN">
    <property type="taxonomic scope" value="Eukaryota"/>
</dbReference>
<feature type="non-terminal residue" evidence="3">
    <location>
        <position position="139"/>
    </location>
</feature>
<evidence type="ECO:0000313" key="4">
    <source>
        <dbReference type="Proteomes" id="UP000001514"/>
    </source>
</evidence>
<dbReference type="STRING" id="88036.D8QVP3"/>
<name>D8QVP3_SELML</name>
<protein>
    <submittedName>
        <fullName evidence="3">Uncharacterized protein</fullName>
    </submittedName>
</protein>
<dbReference type="EMBL" id="GL377609">
    <property type="protein sequence ID" value="EFJ18718.1"/>
    <property type="molecule type" value="Genomic_DNA"/>
</dbReference>
<dbReference type="KEGG" id="smo:SELMODRAFT_37529"/>
<dbReference type="PANTHER" id="PTHR36383">
    <property type="entry name" value="OS09G0529350 PROTEIN"/>
    <property type="match status" value="1"/>
</dbReference>
<evidence type="ECO:0000313" key="3">
    <source>
        <dbReference type="EMBL" id="EFJ36095.1"/>
    </source>
</evidence>
<gene>
    <name evidence="2" type="ORF">SELMODRAFT_37528</name>
    <name evidence="3" type="ORF">SELMODRAFT_37529</name>
</gene>
<dbReference type="AlphaFoldDB" id="D8QVP3"/>
<feature type="non-terminal residue" evidence="3">
    <location>
        <position position="1"/>
    </location>
</feature>
<feature type="transmembrane region" description="Helical" evidence="1">
    <location>
        <begin position="39"/>
        <end position="61"/>
    </location>
</feature>
<dbReference type="PANTHER" id="PTHR36383:SF1">
    <property type="entry name" value="PROTEIN, PUTATIVE-RELATED"/>
    <property type="match status" value="1"/>
</dbReference>
<dbReference type="OMA" id="KWEESEI"/>
<dbReference type="Gramene" id="EFJ36095">
    <property type="protein sequence ID" value="EFJ36095"/>
    <property type="gene ID" value="SELMODRAFT_37529"/>
</dbReference>
<accession>D8QVP3</accession>
<evidence type="ECO:0000256" key="1">
    <source>
        <dbReference type="SAM" id="Phobius"/>
    </source>
</evidence>
<organism evidence="4">
    <name type="scientific">Selaginella moellendorffii</name>
    <name type="common">Spikemoss</name>
    <dbReference type="NCBI Taxonomy" id="88036"/>
    <lineage>
        <taxon>Eukaryota</taxon>
        <taxon>Viridiplantae</taxon>
        <taxon>Streptophyta</taxon>
        <taxon>Embryophyta</taxon>
        <taxon>Tracheophyta</taxon>
        <taxon>Lycopodiopsida</taxon>
        <taxon>Selaginellales</taxon>
        <taxon>Selaginellaceae</taxon>
        <taxon>Selaginella</taxon>
    </lineage>
</organism>
<dbReference type="KEGG" id="smo:SELMODRAFT_37528"/>
<keyword evidence="1" id="KW-0812">Transmembrane</keyword>
<evidence type="ECO:0000313" key="2">
    <source>
        <dbReference type="EMBL" id="EFJ18718.1"/>
    </source>
</evidence>
<sequence>DVDEDVERMESGRAALVSAVAGTLASLPLALIGREVTGLVISEALVLVTCAVFGVTYRYIVRRDLGNIQLKSGAAAGFALVRVLGQLESTQVLPGSWTALEYQAVALFVGQSVVMFLAAALALDLCMKLEVIQPFPSRK</sequence>
<feature type="transmembrane region" description="Helical" evidence="1">
    <location>
        <begin position="14"/>
        <end position="33"/>
    </location>
</feature>
<dbReference type="InParanoid" id="D8QVP3"/>